<comment type="caution">
    <text evidence="1">The sequence shown here is derived from an EMBL/GenBank/DDBJ whole genome shotgun (WGS) entry which is preliminary data.</text>
</comment>
<evidence type="ECO:0000313" key="2">
    <source>
        <dbReference type="Proteomes" id="UP001057402"/>
    </source>
</evidence>
<proteinExistence type="predicted"/>
<keyword evidence="2" id="KW-1185">Reference proteome</keyword>
<protein>
    <submittedName>
        <fullName evidence="1">Uncharacterized protein</fullName>
    </submittedName>
</protein>
<organism evidence="1 2">
    <name type="scientific">Melastoma candidum</name>
    <dbReference type="NCBI Taxonomy" id="119954"/>
    <lineage>
        <taxon>Eukaryota</taxon>
        <taxon>Viridiplantae</taxon>
        <taxon>Streptophyta</taxon>
        <taxon>Embryophyta</taxon>
        <taxon>Tracheophyta</taxon>
        <taxon>Spermatophyta</taxon>
        <taxon>Magnoliopsida</taxon>
        <taxon>eudicotyledons</taxon>
        <taxon>Gunneridae</taxon>
        <taxon>Pentapetalae</taxon>
        <taxon>rosids</taxon>
        <taxon>malvids</taxon>
        <taxon>Myrtales</taxon>
        <taxon>Melastomataceae</taxon>
        <taxon>Melastomatoideae</taxon>
        <taxon>Melastomateae</taxon>
        <taxon>Melastoma</taxon>
    </lineage>
</organism>
<dbReference type="EMBL" id="CM042881">
    <property type="protein sequence ID" value="KAI4385124.1"/>
    <property type="molecule type" value="Genomic_DNA"/>
</dbReference>
<sequence>MSSSSSSQSVGSGGRYDVYLSFYGPDVGNSFLPYLNRSLCKEGVRACLNVDALRKGEGVSSPRFKSIKIAILILSKNFASSDLCLGDLMDIMDRSKQGEFAVLPVFYGVDDTEVRSPRKSFARALCAHRKALGKDSEKLRRWREALSQAGTMSGWCLSNHGTDAELARSIIERIRDLLGRASVEVARYDVFLSFRGPDTRDTIISHLYEALCQKGVETFKDNEKLEAGQRRSELFEAIKGSCIAVVMFSENYANSKWCLDELKTIMERKEMNLIAVIPIFYRMSPREVRLYNKENGSKGCYQIAIEEMEAKYGEKNPKMVESWKKALWKGGDLIGFSLRQGDDEGSLVKKVVGKVLKILNRVPLEVAENPVGMTSRLEDVKPFLHIDPHTEDVSVLGILGLGGVGKTTLSKAILKEHFHKFDDWCFLPNIREESGALNGLALLQQKLLRKLLAQENLTVSSVDEGKVLIKERLRSKAVLVILDDVDKYDQFDALAGDLNWFGKRSRIIITTRDRHMLPSDRVQHVYEQCPKNHGKGIPETKVFELVRL</sequence>
<dbReference type="Proteomes" id="UP001057402">
    <property type="component" value="Chromosome 2"/>
</dbReference>
<name>A0ACB9S1X8_9MYRT</name>
<evidence type="ECO:0000313" key="1">
    <source>
        <dbReference type="EMBL" id="KAI4385124.1"/>
    </source>
</evidence>
<accession>A0ACB9S1X8</accession>
<gene>
    <name evidence="1" type="ORF">MLD38_003183</name>
</gene>
<reference evidence="2" key="1">
    <citation type="journal article" date="2023" name="Front. Plant Sci.">
        <title>Chromosomal-level genome assembly of Melastoma candidum provides insights into trichome evolution.</title>
        <authorList>
            <person name="Zhong Y."/>
            <person name="Wu W."/>
            <person name="Sun C."/>
            <person name="Zou P."/>
            <person name="Liu Y."/>
            <person name="Dai S."/>
            <person name="Zhou R."/>
        </authorList>
    </citation>
    <scope>NUCLEOTIDE SEQUENCE [LARGE SCALE GENOMIC DNA]</scope>
</reference>